<reference evidence="2 3" key="2">
    <citation type="journal article" date="2012" name="Stand. Genomic Sci.">
        <title>Complete Genome Sequence of Clostridium clariflavum DSM 19732.</title>
        <authorList>
            <person name="Izquierdo J.A."/>
            <person name="Goodwin L."/>
            <person name="Davenport K.W."/>
            <person name="Teshima H."/>
            <person name="Bruce D."/>
            <person name="Detter C."/>
            <person name="Tapia R."/>
            <person name="Han S."/>
            <person name="Land M."/>
            <person name="Hauser L."/>
            <person name="Jeffries C.D."/>
            <person name="Han J."/>
            <person name="Pitluck S."/>
            <person name="Nolan M."/>
            <person name="Chen A."/>
            <person name="Huntemann M."/>
            <person name="Mavromatis K."/>
            <person name="Mikhailova N."/>
            <person name="Liolios K."/>
            <person name="Woyke T."/>
            <person name="Lynd L.R."/>
        </authorList>
    </citation>
    <scope>NUCLEOTIDE SEQUENCE [LARGE SCALE GENOMIC DNA]</scope>
    <source>
        <strain evidence="3">DSM 19732 / NBRC 101661 / EBR45</strain>
    </source>
</reference>
<keyword evidence="3" id="KW-1185">Reference proteome</keyword>
<evidence type="ECO:0000313" key="3">
    <source>
        <dbReference type="Proteomes" id="UP000005435"/>
    </source>
</evidence>
<name>G8LW49_ACECE</name>
<dbReference type="AlphaFoldDB" id="G8LW49"/>
<dbReference type="EMBL" id="CP003065">
    <property type="protein sequence ID" value="AEV68653.1"/>
    <property type="molecule type" value="Genomic_DNA"/>
</dbReference>
<protein>
    <submittedName>
        <fullName evidence="2">Uncharacterized protein</fullName>
    </submittedName>
</protein>
<keyword evidence="1" id="KW-1133">Transmembrane helix</keyword>
<evidence type="ECO:0000256" key="1">
    <source>
        <dbReference type="SAM" id="Phobius"/>
    </source>
</evidence>
<proteinExistence type="predicted"/>
<keyword evidence="1" id="KW-0812">Transmembrane</keyword>
<dbReference type="HOGENOM" id="CLU_533921_0_0_9"/>
<accession>G8LW49</accession>
<dbReference type="STRING" id="720554.Clocl_2056"/>
<evidence type="ECO:0000313" key="2">
    <source>
        <dbReference type="EMBL" id="AEV68653.1"/>
    </source>
</evidence>
<feature type="transmembrane region" description="Helical" evidence="1">
    <location>
        <begin position="132"/>
        <end position="154"/>
    </location>
</feature>
<organism evidence="2 3">
    <name type="scientific">Acetivibrio clariflavus (strain DSM 19732 / NBRC 101661 / EBR45)</name>
    <name type="common">Clostridium clariflavum</name>
    <dbReference type="NCBI Taxonomy" id="720554"/>
    <lineage>
        <taxon>Bacteria</taxon>
        <taxon>Bacillati</taxon>
        <taxon>Bacillota</taxon>
        <taxon>Clostridia</taxon>
        <taxon>Eubacteriales</taxon>
        <taxon>Oscillospiraceae</taxon>
        <taxon>Acetivibrio</taxon>
    </lineage>
</organism>
<dbReference type="RefSeq" id="WP_014255233.1">
    <property type="nucleotide sequence ID" value="NC_016627.1"/>
</dbReference>
<dbReference type="KEGG" id="ccl:Clocl_2056"/>
<sequence length="510" mass="58662">MKVSLYNYAITFTDNDLVCAKILNKFYNMAEDYADEMSLIYDRYGSLKNVVQYSEKAVAKIYDNVINFSVQMLMDYKIYNINKERFTELCSEYMVNFIEALSEVYEKYLELVGEKEMASQYRKYRKDSRSKFVGGGFGFAGAANMATGFLHSMFNILDGAVTNASINSQMNKIYKDPKTKQSLVYGVYNDIKSIVYPLCSIISKKYPDFEMTYTDESVRNAETIYQNILDDVIPDEQLKEAVVDMLCNAPFKDEYYLLAYYLFGDENNELSQLAEIFDISIDIKRMKQADDNAKSFFGDNYSKFEYAMSKNIFFKSSKEHLGKPLSELCLKLTEVLDKEINSYMVCFFDTSAKSERLSNSLNTFAFCQDDEMPLFLFDNTIFATGKEGFVLTNKNIYYSGGCIKLADINSIKNEWGLKINGKSIPTSSMPSSKLISQIIQLIEFIALVCPYYNESYNQNETLDTSMNTHNSQCIDENFVIEYASSLLKNINNEDIKNKIFIFSDDEKSLK</sequence>
<dbReference type="eggNOG" id="ENOG5032Z1P">
    <property type="taxonomic scope" value="Bacteria"/>
</dbReference>
<gene>
    <name evidence="2" type="ordered locus">Clocl_2056</name>
</gene>
<dbReference type="Proteomes" id="UP000005435">
    <property type="component" value="Chromosome"/>
</dbReference>
<reference evidence="3" key="1">
    <citation type="submission" date="2011-12" db="EMBL/GenBank/DDBJ databases">
        <title>Complete sequence of Clostridium clariflavum DSM 19732.</title>
        <authorList>
            <consortium name="US DOE Joint Genome Institute"/>
            <person name="Lucas S."/>
            <person name="Han J."/>
            <person name="Lapidus A."/>
            <person name="Cheng J.-F."/>
            <person name="Goodwin L."/>
            <person name="Pitluck S."/>
            <person name="Peters L."/>
            <person name="Teshima H."/>
            <person name="Detter J.C."/>
            <person name="Han C."/>
            <person name="Tapia R."/>
            <person name="Land M."/>
            <person name="Hauser L."/>
            <person name="Kyrpides N."/>
            <person name="Ivanova N."/>
            <person name="Pagani I."/>
            <person name="Kitzmiller T."/>
            <person name="Lynd L."/>
            <person name="Izquierdo J."/>
            <person name="Woyke T."/>
        </authorList>
    </citation>
    <scope>NUCLEOTIDE SEQUENCE [LARGE SCALE GENOMIC DNA]</scope>
    <source>
        <strain evidence="3">DSM 19732 / NBRC 101661 / EBR45</strain>
    </source>
</reference>
<dbReference type="OrthoDB" id="419824at186801"/>
<keyword evidence="1" id="KW-0472">Membrane</keyword>